<dbReference type="InterPro" id="IPR036390">
    <property type="entry name" value="WH_DNA-bd_sf"/>
</dbReference>
<dbReference type="CDD" id="cd07377">
    <property type="entry name" value="WHTH_GntR"/>
    <property type="match status" value="1"/>
</dbReference>
<dbReference type="GO" id="GO:0043565">
    <property type="term" value="F:sequence-specific DNA binding"/>
    <property type="evidence" value="ECO:0007669"/>
    <property type="project" value="InterPro"/>
</dbReference>
<evidence type="ECO:0000256" key="2">
    <source>
        <dbReference type="ARBA" id="ARBA00023125"/>
    </source>
</evidence>
<gene>
    <name evidence="5" type="ORF">EXIGUO9Y_80049</name>
</gene>
<dbReference type="PRINTS" id="PR00035">
    <property type="entry name" value="HTHGNTR"/>
</dbReference>
<dbReference type="PROSITE" id="PS50949">
    <property type="entry name" value="HTH_GNTR"/>
    <property type="match status" value="1"/>
</dbReference>
<organism evidence="5 6">
    <name type="scientific">Exiguobacterium oxidotolerans</name>
    <dbReference type="NCBI Taxonomy" id="223958"/>
    <lineage>
        <taxon>Bacteria</taxon>
        <taxon>Bacillati</taxon>
        <taxon>Bacillota</taxon>
        <taxon>Bacilli</taxon>
        <taxon>Bacillales</taxon>
        <taxon>Bacillales Family XII. Incertae Sedis</taxon>
        <taxon>Exiguobacterium</taxon>
    </lineage>
</organism>
<dbReference type="SMART" id="SM00345">
    <property type="entry name" value="HTH_GNTR"/>
    <property type="match status" value="1"/>
</dbReference>
<dbReference type="InterPro" id="IPR036388">
    <property type="entry name" value="WH-like_DNA-bd_sf"/>
</dbReference>
<dbReference type="InterPro" id="IPR011711">
    <property type="entry name" value="GntR_C"/>
</dbReference>
<dbReference type="Gene3D" id="1.10.10.10">
    <property type="entry name" value="Winged helix-like DNA-binding domain superfamily/Winged helix DNA-binding domain"/>
    <property type="match status" value="1"/>
</dbReference>
<dbReference type="SUPFAM" id="SSF48008">
    <property type="entry name" value="GntR ligand-binding domain-like"/>
    <property type="match status" value="1"/>
</dbReference>
<dbReference type="InterPro" id="IPR008920">
    <property type="entry name" value="TF_FadR/GntR_C"/>
</dbReference>
<evidence type="ECO:0000259" key="4">
    <source>
        <dbReference type="PROSITE" id="PS50949"/>
    </source>
</evidence>
<evidence type="ECO:0000256" key="3">
    <source>
        <dbReference type="ARBA" id="ARBA00023163"/>
    </source>
</evidence>
<keyword evidence="2" id="KW-0238">DNA-binding</keyword>
<dbReference type="InterPro" id="IPR000485">
    <property type="entry name" value="AsnC-type_HTH_dom"/>
</dbReference>
<dbReference type="PANTHER" id="PTHR43537">
    <property type="entry name" value="TRANSCRIPTIONAL REGULATOR, GNTR FAMILY"/>
    <property type="match status" value="1"/>
</dbReference>
<reference evidence="5 6" key="1">
    <citation type="submission" date="2019-10" db="EMBL/GenBank/DDBJ databases">
        <authorList>
            <person name="Karimi E."/>
        </authorList>
    </citation>
    <scope>NUCLEOTIDE SEQUENCE [LARGE SCALE GENOMIC DNA]</scope>
    <source>
        <strain evidence="5">Exiguobacterium sp. 9Y</strain>
    </source>
</reference>
<protein>
    <submittedName>
        <fullName evidence="5">GntR family transcriptional regulator</fullName>
    </submittedName>
</protein>
<dbReference type="InterPro" id="IPR000524">
    <property type="entry name" value="Tscrpt_reg_HTH_GntR"/>
</dbReference>
<evidence type="ECO:0000313" key="5">
    <source>
        <dbReference type="EMBL" id="VWX38721.1"/>
    </source>
</evidence>
<sequence length="233" mass="26220">MQYISFMDNSKKALKIKRTSLSQEVYQHLQQQIITLELAPGEKLNDLELAEQFGVSRTPVREALKKLEEEGLVVSKPGARTNVTALDVMQARETFPIVATLHGLASRLAMAHITQAMVVKLRAVNAEFRTAVERGDALEAMRCDDTFHHVFLEASQNQQLIDTLNRLTPLIRRLEYAQFRQHGHDSLADHEAILAACDQRDPEAIVRATEQNWNGLGRHLIAALEEETTCDPS</sequence>
<feature type="domain" description="HTH gntR-type" evidence="4">
    <location>
        <begin position="19"/>
        <end position="86"/>
    </location>
</feature>
<dbReference type="GO" id="GO:0003700">
    <property type="term" value="F:DNA-binding transcription factor activity"/>
    <property type="evidence" value="ECO:0007669"/>
    <property type="project" value="InterPro"/>
</dbReference>
<dbReference type="EMBL" id="CABWKQ010000058">
    <property type="protein sequence ID" value="VWX38721.1"/>
    <property type="molecule type" value="Genomic_DNA"/>
</dbReference>
<dbReference type="PRINTS" id="PR00033">
    <property type="entry name" value="HTHASNC"/>
</dbReference>
<accession>A0A653IIG0</accession>
<dbReference type="SMART" id="SM00895">
    <property type="entry name" value="FCD"/>
    <property type="match status" value="1"/>
</dbReference>
<dbReference type="PANTHER" id="PTHR43537:SF24">
    <property type="entry name" value="GLUCONATE OPERON TRANSCRIPTIONAL REPRESSOR"/>
    <property type="match status" value="1"/>
</dbReference>
<name>A0A653IIG0_9BACL</name>
<keyword evidence="6" id="KW-1185">Reference proteome</keyword>
<dbReference type="Proteomes" id="UP000439752">
    <property type="component" value="Unassembled WGS sequence"/>
</dbReference>
<dbReference type="Pfam" id="PF07729">
    <property type="entry name" value="FCD"/>
    <property type="match status" value="1"/>
</dbReference>
<keyword evidence="3" id="KW-0804">Transcription</keyword>
<dbReference type="SUPFAM" id="SSF46785">
    <property type="entry name" value="Winged helix' DNA-binding domain"/>
    <property type="match status" value="1"/>
</dbReference>
<evidence type="ECO:0000313" key="6">
    <source>
        <dbReference type="Proteomes" id="UP000439752"/>
    </source>
</evidence>
<dbReference type="Pfam" id="PF00392">
    <property type="entry name" value="GntR"/>
    <property type="match status" value="1"/>
</dbReference>
<evidence type="ECO:0000256" key="1">
    <source>
        <dbReference type="ARBA" id="ARBA00023015"/>
    </source>
</evidence>
<proteinExistence type="predicted"/>
<keyword evidence="1" id="KW-0805">Transcription regulation</keyword>
<dbReference type="AlphaFoldDB" id="A0A653IIG0"/>
<dbReference type="Gene3D" id="1.20.120.530">
    <property type="entry name" value="GntR ligand-binding domain-like"/>
    <property type="match status" value="1"/>
</dbReference>